<gene>
    <name evidence="1" type="ORF">G6N73_07765</name>
</gene>
<dbReference type="AlphaFoldDB" id="A0A6G4W9R5"/>
<dbReference type="RefSeq" id="WP_165025652.1">
    <property type="nucleotide sequence ID" value="NZ_JAAKZF010000006.1"/>
</dbReference>
<evidence type="ECO:0000313" key="2">
    <source>
        <dbReference type="Proteomes" id="UP001642900"/>
    </source>
</evidence>
<evidence type="ECO:0000313" key="1">
    <source>
        <dbReference type="EMBL" id="NGO51078.1"/>
    </source>
</evidence>
<dbReference type="EMBL" id="JAAKZF010000006">
    <property type="protein sequence ID" value="NGO51078.1"/>
    <property type="molecule type" value="Genomic_DNA"/>
</dbReference>
<reference evidence="1 2" key="1">
    <citation type="submission" date="2020-02" db="EMBL/GenBank/DDBJ databases">
        <title>Genome sequence of strain CCNWXJ40-4.</title>
        <authorList>
            <person name="Gao J."/>
            <person name="Sun J."/>
        </authorList>
    </citation>
    <scope>NUCLEOTIDE SEQUENCE [LARGE SCALE GENOMIC DNA]</scope>
    <source>
        <strain evidence="1 2">CCNWXJ 40-4</strain>
    </source>
</reference>
<sequence length="199" mass="22580">MITLEGRSEVGHVFRSDSFHIVQFSHGSQPGQELSYQGDCYDAELELPPRAEREPRHDTRVWLVRQFRTFRRIAHETPLGRVTIGGPRQDREAQEPNGFITLHRPGDGGSADWWEESERLLTHVARVLSFASDTYLRPVIEERYHAGVVMVRIARQGRASPPFMAPFHELHLEPIFACACDSYFARRAAVGTSTPRSAG</sequence>
<protein>
    <submittedName>
        <fullName evidence="1">Uncharacterized protein</fullName>
    </submittedName>
</protein>
<accession>A0A6G4W9R5</accession>
<keyword evidence="2" id="KW-1185">Reference proteome</keyword>
<proteinExistence type="predicted"/>
<dbReference type="Proteomes" id="UP001642900">
    <property type="component" value="Unassembled WGS sequence"/>
</dbReference>
<organism evidence="1 2">
    <name type="scientific">Allomesorhizobium camelthorni</name>
    <dbReference type="NCBI Taxonomy" id="475069"/>
    <lineage>
        <taxon>Bacteria</taxon>
        <taxon>Pseudomonadati</taxon>
        <taxon>Pseudomonadota</taxon>
        <taxon>Alphaproteobacteria</taxon>
        <taxon>Hyphomicrobiales</taxon>
        <taxon>Phyllobacteriaceae</taxon>
        <taxon>Allomesorhizobium</taxon>
    </lineage>
</organism>
<name>A0A6G4W9R5_9HYPH</name>
<comment type="caution">
    <text evidence="1">The sequence shown here is derived from an EMBL/GenBank/DDBJ whole genome shotgun (WGS) entry which is preliminary data.</text>
</comment>